<feature type="transmembrane region" description="Helical" evidence="1">
    <location>
        <begin position="208"/>
        <end position="227"/>
    </location>
</feature>
<protein>
    <recommendedName>
        <fullName evidence="4">O-antigen ligase domain-containing protein</fullName>
    </recommendedName>
</protein>
<organism evidence="2 3">
    <name type="scientific">Paenibacillus sediminis</name>
    <dbReference type="NCBI Taxonomy" id="664909"/>
    <lineage>
        <taxon>Bacteria</taxon>
        <taxon>Bacillati</taxon>
        <taxon>Bacillota</taxon>
        <taxon>Bacilli</taxon>
        <taxon>Bacillales</taxon>
        <taxon>Paenibacillaceae</taxon>
        <taxon>Paenibacillus</taxon>
    </lineage>
</organism>
<feature type="transmembrane region" description="Helical" evidence="1">
    <location>
        <begin position="371"/>
        <end position="388"/>
    </location>
</feature>
<dbReference type="Proteomes" id="UP001519273">
    <property type="component" value="Unassembled WGS sequence"/>
</dbReference>
<feature type="transmembrane region" description="Helical" evidence="1">
    <location>
        <begin position="21"/>
        <end position="41"/>
    </location>
</feature>
<feature type="transmembrane region" description="Helical" evidence="1">
    <location>
        <begin position="177"/>
        <end position="196"/>
    </location>
</feature>
<feature type="transmembrane region" description="Helical" evidence="1">
    <location>
        <begin position="233"/>
        <end position="249"/>
    </location>
</feature>
<dbReference type="RefSeq" id="WP_342454300.1">
    <property type="nucleotide sequence ID" value="NZ_CBCRVE010000005.1"/>
</dbReference>
<evidence type="ECO:0000313" key="3">
    <source>
        <dbReference type="Proteomes" id="UP001519273"/>
    </source>
</evidence>
<accession>A0ABS4H4J9</accession>
<keyword evidence="1" id="KW-1133">Transmembrane helix</keyword>
<evidence type="ECO:0000313" key="2">
    <source>
        <dbReference type="EMBL" id="MBP1937386.1"/>
    </source>
</evidence>
<feature type="transmembrane region" description="Helical" evidence="1">
    <location>
        <begin position="139"/>
        <end position="157"/>
    </location>
</feature>
<sequence>MAPSYFNVLTTNRSEGQIWSGMAFVSALLLYATLSGPFPSAPGVVEVIIACLLALFVTLPTGIVVMSGGFTIYQKYEIVPMWLHLGFFLSLWWGLFNGGIVHAWHVTDIVRDLIPCVYMFVPLLLLPAMQRSRWNWAQLFPWLLSIVGVILSIRFFYVVQISPLDIGKMSYFDNFLYLAYDPSVTFAAIFLPIMAIHTWKSSSLMHWISSLMMLAGGFMALASLMAIAQRAPVGLSVLSFFVYFLLISWKSVKKILLFLIIMACISYLAQDLITSSYQLLMNKQETYGMNGKADEFIAVLQDTSRSVHALLFGIGWGGLFYDPTYGEEVSFTHSAVTFFLLKGGVLGLTIFLLYLIWIFSKLFRSLSMERLPYILAATVPVMIGLLFQPSFKTLTYGMIIAFLCLMDQKSLTRSSKA</sequence>
<name>A0ABS4H4J9_9BACL</name>
<feature type="transmembrane region" description="Helical" evidence="1">
    <location>
        <begin position="256"/>
        <end position="280"/>
    </location>
</feature>
<reference evidence="2 3" key="1">
    <citation type="submission" date="2021-03" db="EMBL/GenBank/DDBJ databases">
        <title>Genomic Encyclopedia of Type Strains, Phase IV (KMG-IV): sequencing the most valuable type-strain genomes for metagenomic binning, comparative biology and taxonomic classification.</title>
        <authorList>
            <person name="Goeker M."/>
        </authorList>
    </citation>
    <scope>NUCLEOTIDE SEQUENCE [LARGE SCALE GENOMIC DNA]</scope>
    <source>
        <strain evidence="2 3">DSM 23491</strain>
    </source>
</reference>
<gene>
    <name evidence="2" type="ORF">J2Z20_002281</name>
</gene>
<feature type="transmembrane region" description="Helical" evidence="1">
    <location>
        <begin position="109"/>
        <end position="127"/>
    </location>
</feature>
<keyword evidence="3" id="KW-1185">Reference proteome</keyword>
<comment type="caution">
    <text evidence="2">The sequence shown here is derived from an EMBL/GenBank/DDBJ whole genome shotgun (WGS) entry which is preliminary data.</text>
</comment>
<feature type="transmembrane region" description="Helical" evidence="1">
    <location>
        <begin position="82"/>
        <end position="103"/>
    </location>
</feature>
<keyword evidence="1" id="KW-0472">Membrane</keyword>
<feature type="transmembrane region" description="Helical" evidence="1">
    <location>
        <begin position="47"/>
        <end position="70"/>
    </location>
</feature>
<evidence type="ECO:0008006" key="4">
    <source>
        <dbReference type="Google" id="ProtNLM"/>
    </source>
</evidence>
<keyword evidence="1" id="KW-0812">Transmembrane</keyword>
<evidence type="ECO:0000256" key="1">
    <source>
        <dbReference type="SAM" id="Phobius"/>
    </source>
</evidence>
<feature type="transmembrane region" description="Helical" evidence="1">
    <location>
        <begin position="335"/>
        <end position="359"/>
    </location>
</feature>
<proteinExistence type="predicted"/>
<dbReference type="EMBL" id="JAGGKP010000005">
    <property type="protein sequence ID" value="MBP1937386.1"/>
    <property type="molecule type" value="Genomic_DNA"/>
</dbReference>